<evidence type="ECO:0000313" key="1">
    <source>
        <dbReference type="EMBL" id="KAI8529893.1"/>
    </source>
</evidence>
<dbReference type="EMBL" id="CM046398">
    <property type="protein sequence ID" value="KAI8529893.1"/>
    <property type="molecule type" value="Genomic_DNA"/>
</dbReference>
<name>A0ACC0LM95_RHOML</name>
<reference evidence="1" key="1">
    <citation type="submission" date="2022-02" db="EMBL/GenBank/DDBJ databases">
        <title>Plant Genome Project.</title>
        <authorList>
            <person name="Zhang R.-G."/>
        </authorList>
    </citation>
    <scope>NUCLEOTIDE SEQUENCE</scope>
    <source>
        <strain evidence="1">AT1</strain>
    </source>
</reference>
<accession>A0ACC0LM95</accession>
<protein>
    <submittedName>
        <fullName evidence="1">Uncharacterized protein</fullName>
    </submittedName>
</protein>
<proteinExistence type="predicted"/>
<organism evidence="1 2">
    <name type="scientific">Rhododendron molle</name>
    <name type="common">Chinese azalea</name>
    <name type="synonym">Azalea mollis</name>
    <dbReference type="NCBI Taxonomy" id="49168"/>
    <lineage>
        <taxon>Eukaryota</taxon>
        <taxon>Viridiplantae</taxon>
        <taxon>Streptophyta</taxon>
        <taxon>Embryophyta</taxon>
        <taxon>Tracheophyta</taxon>
        <taxon>Spermatophyta</taxon>
        <taxon>Magnoliopsida</taxon>
        <taxon>eudicotyledons</taxon>
        <taxon>Gunneridae</taxon>
        <taxon>Pentapetalae</taxon>
        <taxon>asterids</taxon>
        <taxon>Ericales</taxon>
        <taxon>Ericaceae</taxon>
        <taxon>Ericoideae</taxon>
        <taxon>Rhodoreae</taxon>
        <taxon>Rhododendron</taxon>
    </lineage>
</organism>
<comment type="caution">
    <text evidence="1">The sequence shown here is derived from an EMBL/GenBank/DDBJ whole genome shotgun (WGS) entry which is preliminary data.</text>
</comment>
<dbReference type="Proteomes" id="UP001062846">
    <property type="component" value="Chromosome 11"/>
</dbReference>
<evidence type="ECO:0000313" key="2">
    <source>
        <dbReference type="Proteomes" id="UP001062846"/>
    </source>
</evidence>
<keyword evidence="2" id="KW-1185">Reference proteome</keyword>
<gene>
    <name evidence="1" type="ORF">RHMOL_Rhmol11G0010100</name>
</gene>
<sequence length="87" mass="9992">MEIYWADPSPFQAETNNVEADLYDENLWPLEMEDSESEEPISCNWAEYVFDDSPLTMMELGLADLKAALVKFDDTKAKVKDPIEEVN</sequence>